<dbReference type="Gene3D" id="2.160.10.10">
    <property type="entry name" value="Hexapeptide repeat proteins"/>
    <property type="match status" value="1"/>
</dbReference>
<dbReference type="SUPFAM" id="SSF51161">
    <property type="entry name" value="Trimeric LpxA-like enzymes"/>
    <property type="match status" value="1"/>
</dbReference>
<dbReference type="Proteomes" id="UP001141422">
    <property type="component" value="Unassembled WGS sequence"/>
</dbReference>
<keyword evidence="4" id="KW-1185">Reference proteome</keyword>
<proteinExistence type="inferred from homology"/>
<evidence type="ECO:0000256" key="1">
    <source>
        <dbReference type="ARBA" id="ARBA00007274"/>
    </source>
</evidence>
<dbReference type="RefSeq" id="WP_268925514.1">
    <property type="nucleotide sequence ID" value="NZ_JAPTGB010000021.1"/>
</dbReference>
<accession>A0ABT4IHW5</accession>
<evidence type="ECO:0000313" key="3">
    <source>
        <dbReference type="EMBL" id="MCZ0861324.1"/>
    </source>
</evidence>
<organism evidence="3 4">
    <name type="scientific">Methanocorpusculum petauri</name>
    <dbReference type="NCBI Taxonomy" id="3002863"/>
    <lineage>
        <taxon>Archaea</taxon>
        <taxon>Methanobacteriati</taxon>
        <taxon>Methanobacteriota</taxon>
        <taxon>Stenosarchaea group</taxon>
        <taxon>Methanomicrobia</taxon>
        <taxon>Methanomicrobiales</taxon>
        <taxon>Methanocorpusculaceae</taxon>
        <taxon>Methanocorpusculum</taxon>
    </lineage>
</organism>
<gene>
    <name evidence="3" type="ORF">O0S10_08845</name>
</gene>
<dbReference type="Pfam" id="PF00132">
    <property type="entry name" value="Hexapep"/>
    <property type="match status" value="1"/>
</dbReference>
<name>A0ABT4IHW5_9EURY</name>
<protein>
    <submittedName>
        <fullName evidence="3">Sugar O-acetyltransferase</fullName>
    </submittedName>
</protein>
<dbReference type="InterPro" id="IPR051159">
    <property type="entry name" value="Hexapeptide_acetyltransf"/>
</dbReference>
<comment type="similarity">
    <text evidence="1">Belongs to the transferase hexapeptide repeat family.</text>
</comment>
<dbReference type="EMBL" id="JAPTGB010000021">
    <property type="protein sequence ID" value="MCZ0861324.1"/>
    <property type="molecule type" value="Genomic_DNA"/>
</dbReference>
<dbReference type="PROSITE" id="PS00101">
    <property type="entry name" value="HEXAPEP_TRANSFERASES"/>
    <property type="match status" value="1"/>
</dbReference>
<dbReference type="InterPro" id="IPR018357">
    <property type="entry name" value="Hexapep_transf_CS"/>
</dbReference>
<comment type="caution">
    <text evidence="3">The sequence shown here is derived from an EMBL/GenBank/DDBJ whole genome shotgun (WGS) entry which is preliminary data.</text>
</comment>
<dbReference type="InterPro" id="IPR011004">
    <property type="entry name" value="Trimer_LpxA-like_sf"/>
</dbReference>
<dbReference type="CDD" id="cd03357">
    <property type="entry name" value="LbH_MAT_GAT"/>
    <property type="match status" value="1"/>
</dbReference>
<reference evidence="3" key="1">
    <citation type="submission" date="2022-12" db="EMBL/GenBank/DDBJ databases">
        <title>Isolation and characterisation of novel Methanocorpusculum spp. from native Australian herbivores indicates the genus is ancestrally host-associated.</title>
        <authorList>
            <person name="Volmer J.G."/>
            <person name="Soo R.M."/>
            <person name="Evans P.N."/>
            <person name="Hoedt E.C."/>
            <person name="Astorga Alsina A.L."/>
            <person name="Woodcroft B.J."/>
            <person name="Tyson G.W."/>
            <person name="Hugenholtz P."/>
            <person name="Morrison M."/>
        </authorList>
    </citation>
    <scope>NUCLEOTIDE SEQUENCE</scope>
    <source>
        <strain evidence="3">MG</strain>
    </source>
</reference>
<sequence>MSSPDILERDRLGVPVSIYEPDYDTISQLIREAQQITAELNTGYHEEAEVRSIFSRLIGTGVDETFGLLPPFHTDFGKNIRVGKRVFINFDCVFMDRGGITLGDDVLIGPRVNLITINHLTDPNDRRTTICKPIVIEDNVWVGAGVTVLPGITIGKNSIIGAASVVTKDVPPDTIMVGSPAKAVRTIE</sequence>
<dbReference type="PANTHER" id="PTHR23416:SF23">
    <property type="entry name" value="ACETYLTRANSFERASE C18B11.09C-RELATED"/>
    <property type="match status" value="1"/>
</dbReference>
<evidence type="ECO:0000256" key="2">
    <source>
        <dbReference type="ARBA" id="ARBA00022679"/>
    </source>
</evidence>
<keyword evidence="2" id="KW-0808">Transferase</keyword>
<evidence type="ECO:0000313" key="4">
    <source>
        <dbReference type="Proteomes" id="UP001141422"/>
    </source>
</evidence>
<dbReference type="InterPro" id="IPR001451">
    <property type="entry name" value="Hexapep"/>
</dbReference>
<dbReference type="PANTHER" id="PTHR23416">
    <property type="entry name" value="SIALIC ACID SYNTHASE-RELATED"/>
    <property type="match status" value="1"/>
</dbReference>